<protein>
    <submittedName>
        <fullName evidence="2">Predicted alpha-1,6-mannanase, GH76 family</fullName>
    </submittedName>
</protein>
<gene>
    <name evidence="2" type="ORF">SAMN05216462_0213</name>
</gene>
<evidence type="ECO:0000313" key="3">
    <source>
        <dbReference type="Proteomes" id="UP000182257"/>
    </source>
</evidence>
<accession>A0A1H3XH64</accession>
<sequence length="380" mass="42674">MHNILKVFFVPLLCSLVLQGCGSSSSSEDDPAPAPQPEQTNWKQVAEQATQALVTHFWNGREGYFNSLPDVADTQQNQYWPQAHAMDVVIDAYLRTGSAGYRDLFDKWHEGIKKKAGNSYFNDFYDDEEWICLTMLRLYDCTKEQKYLDTAQLLWNDIQNAWNTKYCGGGMAWRKSQPWSKNACSNGPAGIIAARMYNILHKASDLDLAKRIYNWERDNLYAPGTGAVYDSMNGQSGNSVTTWVFTYNQGTFVGMCYELFKITGETLYLRDAVRASSYTLSSLSDLTESVLKDEGTGDGGLFKGIFVRYFTLLIQEPQVDASDKTRFVAYLKHNAEVLKEKGLQAQYLIGSNWARNTSAIDLGTHVSGCVLLEAVALDTL</sequence>
<dbReference type="PANTHER" id="PTHR47791:SF3">
    <property type="entry name" value="MEIOTICALLY UP-REGULATED GENE 191 PROTEIN"/>
    <property type="match status" value="1"/>
</dbReference>
<feature type="signal peptide" evidence="1">
    <location>
        <begin position="1"/>
        <end position="20"/>
    </location>
</feature>
<keyword evidence="1" id="KW-0732">Signal</keyword>
<dbReference type="Pfam" id="PF03663">
    <property type="entry name" value="Glyco_hydro_76"/>
    <property type="match status" value="1"/>
</dbReference>
<reference evidence="2 3" key="1">
    <citation type="submission" date="2016-10" db="EMBL/GenBank/DDBJ databases">
        <authorList>
            <person name="de Groot N.N."/>
        </authorList>
    </citation>
    <scope>NUCLEOTIDE SEQUENCE [LARGE SCALE GENOMIC DNA]</scope>
    <source>
        <strain evidence="2 3">D31d</strain>
    </source>
</reference>
<dbReference type="InterPro" id="IPR005198">
    <property type="entry name" value="Glyco_hydro_76"/>
</dbReference>
<dbReference type="PROSITE" id="PS51257">
    <property type="entry name" value="PROKAR_LIPOPROTEIN"/>
    <property type="match status" value="1"/>
</dbReference>
<dbReference type="RefSeq" id="WP_074759854.1">
    <property type="nucleotide sequence ID" value="NZ_FNRF01000001.1"/>
</dbReference>
<dbReference type="InterPro" id="IPR008928">
    <property type="entry name" value="6-hairpin_glycosidase_sf"/>
</dbReference>
<dbReference type="EMBL" id="FNRF01000001">
    <property type="protein sequence ID" value="SDZ98686.1"/>
    <property type="molecule type" value="Genomic_DNA"/>
</dbReference>
<dbReference type="PIRSF" id="PIRSF021505">
    <property type="entry name" value="O_gly_hdrol"/>
    <property type="match status" value="1"/>
</dbReference>
<name>A0A1H3XH64_XYLRU</name>
<dbReference type="Gene3D" id="1.50.10.20">
    <property type="match status" value="1"/>
</dbReference>
<evidence type="ECO:0000256" key="1">
    <source>
        <dbReference type="SAM" id="SignalP"/>
    </source>
</evidence>
<dbReference type="InterPro" id="IPR053169">
    <property type="entry name" value="MUG_Protein"/>
</dbReference>
<dbReference type="PANTHER" id="PTHR47791">
    <property type="entry name" value="MEIOTICALLY UP-REGULATED GENE 191 PROTEIN"/>
    <property type="match status" value="1"/>
</dbReference>
<organism evidence="2 3">
    <name type="scientific">Xylanibacter ruminicola</name>
    <name type="common">Prevotella ruminicola</name>
    <dbReference type="NCBI Taxonomy" id="839"/>
    <lineage>
        <taxon>Bacteria</taxon>
        <taxon>Pseudomonadati</taxon>
        <taxon>Bacteroidota</taxon>
        <taxon>Bacteroidia</taxon>
        <taxon>Bacteroidales</taxon>
        <taxon>Prevotellaceae</taxon>
        <taxon>Xylanibacter</taxon>
    </lineage>
</organism>
<dbReference type="InterPro" id="IPR014512">
    <property type="entry name" value="O_gly_hydro"/>
</dbReference>
<dbReference type="SUPFAM" id="SSF48208">
    <property type="entry name" value="Six-hairpin glycosidases"/>
    <property type="match status" value="1"/>
</dbReference>
<dbReference type="AlphaFoldDB" id="A0A1H3XH64"/>
<dbReference type="GO" id="GO:0005975">
    <property type="term" value="P:carbohydrate metabolic process"/>
    <property type="evidence" value="ECO:0007669"/>
    <property type="project" value="InterPro"/>
</dbReference>
<evidence type="ECO:0000313" key="2">
    <source>
        <dbReference type="EMBL" id="SDZ98686.1"/>
    </source>
</evidence>
<feature type="chain" id="PRO_5010201756" evidence="1">
    <location>
        <begin position="21"/>
        <end position="380"/>
    </location>
</feature>
<dbReference type="Proteomes" id="UP000182257">
    <property type="component" value="Unassembled WGS sequence"/>
</dbReference>
<proteinExistence type="predicted"/>